<dbReference type="SUPFAM" id="SSF47648">
    <property type="entry name" value="Nucleoside phosphorylase/phosphoribosyltransferase N-terminal domain"/>
    <property type="match status" value="1"/>
</dbReference>
<dbReference type="AlphaFoldDB" id="E0RR33"/>
<dbReference type="HOGENOM" id="CLU_025040_0_1_12"/>
<evidence type="ECO:0000256" key="6">
    <source>
        <dbReference type="ARBA" id="ARBA00048550"/>
    </source>
</evidence>
<dbReference type="SUPFAM" id="SSF54680">
    <property type="entry name" value="Pyrimidine nucleoside phosphorylase C-terminal domain"/>
    <property type="match status" value="1"/>
</dbReference>
<dbReference type="InterPro" id="IPR018090">
    <property type="entry name" value="Pyrmidine_PPas_bac/euk"/>
</dbReference>
<evidence type="ECO:0000313" key="9">
    <source>
        <dbReference type="Proteomes" id="UP000001296"/>
    </source>
</evidence>
<dbReference type="Proteomes" id="UP000001296">
    <property type="component" value="Chromosome"/>
</dbReference>
<dbReference type="GO" id="GO:0006213">
    <property type="term" value="P:pyrimidine nucleoside metabolic process"/>
    <property type="evidence" value="ECO:0007669"/>
    <property type="project" value="InterPro"/>
</dbReference>
<comment type="subunit">
    <text evidence="2">Homodimer.</text>
</comment>
<comment type="similarity">
    <text evidence="1">Belongs to the thymidine/pyrimidine-nucleoside phosphorylase family.</text>
</comment>
<dbReference type="Pfam" id="PF07831">
    <property type="entry name" value="PYNP_C"/>
    <property type="match status" value="1"/>
</dbReference>
<evidence type="ECO:0000256" key="1">
    <source>
        <dbReference type="ARBA" id="ARBA00006915"/>
    </source>
</evidence>
<dbReference type="InterPro" id="IPR000312">
    <property type="entry name" value="Glycosyl_Trfase_fam3"/>
</dbReference>
<evidence type="ECO:0000256" key="5">
    <source>
        <dbReference type="ARBA" id="ARBA00022679"/>
    </source>
</evidence>
<dbReference type="EMBL" id="CP001698">
    <property type="protein sequence ID" value="ADN01611.1"/>
    <property type="molecule type" value="Genomic_DNA"/>
</dbReference>
<name>E0RR33_WINT6</name>
<dbReference type="Gene3D" id="1.20.970.10">
    <property type="entry name" value="Transferase, Pyrimidine Nucleoside Phosphorylase, Chain C"/>
    <property type="match status" value="1"/>
</dbReference>
<sequence>MSSGVLEPLPLKQGGLPSRKGGDRAILEAMRIVDIIVKKRDGGELSADEIASLVRRYVAGEVPDYQVAAWLMAVFFRGMGPQEVSALTREMMRSGRVLSFPGMRCVDKHSTGGVGDKISLPLAPAVAACGVPVPMMSGRALGHTGGTLDKMESIPGYRTGLSPEEVERLLGECGYAMFGQTEQMVPADRKLYALRDVTGTVESIPLITASILSKKCAEGAQGLVFDVKTGSGAFMKRREDARALARSLVEGARELGREAVALVTDMGQPLGRMVGNFLEVEEAVEVLKGGGPADVRELVCALGGEMLVLGGKAGSVEEGRRMVGEVLDDGRAYERWVRNVAAQGGDVEELERRLGRWRAPVVREVRAVEEGVVGAVDAYRVGLAGVVLGVGRSRVEDAVLPDVGVECVRKRGERVVRGEVLARVYARDEARAEEAARMVGEAYRVGEETPSGSLVLERISP</sequence>
<dbReference type="InterPro" id="IPR013102">
    <property type="entry name" value="PYNP_C"/>
</dbReference>
<dbReference type="Gene3D" id="3.40.1030.10">
    <property type="entry name" value="Nucleoside phosphorylase/phosphoribosyltransferase catalytic domain"/>
    <property type="match status" value="1"/>
</dbReference>
<dbReference type="InterPro" id="IPR036566">
    <property type="entry name" value="PYNP-like_C_sf"/>
</dbReference>
<evidence type="ECO:0000256" key="3">
    <source>
        <dbReference type="ARBA" id="ARBA00011892"/>
    </source>
</evidence>
<comment type="catalytic activity">
    <reaction evidence="6">
        <text>thymidine + phosphate = 2-deoxy-alpha-D-ribose 1-phosphate + thymine</text>
        <dbReference type="Rhea" id="RHEA:16037"/>
        <dbReference type="ChEBI" id="CHEBI:17748"/>
        <dbReference type="ChEBI" id="CHEBI:17821"/>
        <dbReference type="ChEBI" id="CHEBI:43474"/>
        <dbReference type="ChEBI" id="CHEBI:57259"/>
        <dbReference type="EC" id="2.4.2.4"/>
    </reaction>
</comment>
<evidence type="ECO:0000256" key="4">
    <source>
        <dbReference type="ARBA" id="ARBA00022676"/>
    </source>
</evidence>
<dbReference type="PaxDb" id="665571-STHERM_c06520"/>
<dbReference type="Pfam" id="PF02885">
    <property type="entry name" value="Glycos_trans_3N"/>
    <property type="match status" value="1"/>
</dbReference>
<keyword evidence="4 8" id="KW-0328">Glycosyltransferase</keyword>
<accession>E0RR33</accession>
<dbReference type="Pfam" id="PF00591">
    <property type="entry name" value="Glycos_transf_3"/>
    <property type="match status" value="1"/>
</dbReference>
<evidence type="ECO:0000259" key="7">
    <source>
        <dbReference type="SMART" id="SM00941"/>
    </source>
</evidence>
<dbReference type="InterPro" id="IPR036320">
    <property type="entry name" value="Glycosyl_Trfase_fam3_N_dom_sf"/>
</dbReference>
<dbReference type="GO" id="GO:0004645">
    <property type="term" value="F:1,4-alpha-oligoglucan phosphorylase activity"/>
    <property type="evidence" value="ECO:0007669"/>
    <property type="project" value="InterPro"/>
</dbReference>
<dbReference type="SMART" id="SM00941">
    <property type="entry name" value="PYNP_C"/>
    <property type="match status" value="1"/>
</dbReference>
<evidence type="ECO:0000313" key="8">
    <source>
        <dbReference type="EMBL" id="ADN01611.1"/>
    </source>
</evidence>
<dbReference type="GO" id="GO:0005829">
    <property type="term" value="C:cytosol"/>
    <property type="evidence" value="ECO:0007669"/>
    <property type="project" value="TreeGrafter"/>
</dbReference>
<organism evidence="8 9">
    <name type="scientific">Winmispira thermophila (strain ATCC 49972 / DSM 6192 / RI 19.B1)</name>
    <name type="common">Spirochaeta thermophila</name>
    <dbReference type="NCBI Taxonomy" id="665571"/>
    <lineage>
        <taxon>Bacteria</taxon>
        <taxon>Pseudomonadati</taxon>
        <taxon>Spirochaetota</taxon>
        <taxon>Spirochaetia</taxon>
        <taxon>Winmispirales</taxon>
        <taxon>Winmispiraceae</taxon>
        <taxon>Winmispira</taxon>
    </lineage>
</organism>
<dbReference type="SUPFAM" id="SSF52418">
    <property type="entry name" value="Nucleoside phosphorylase/phosphoribosyltransferase catalytic domain"/>
    <property type="match status" value="1"/>
</dbReference>
<dbReference type="InterPro" id="IPR000053">
    <property type="entry name" value="Thymidine/pyrmidine_PPase"/>
</dbReference>
<dbReference type="KEGG" id="sta:STHERM_c06520"/>
<gene>
    <name evidence="8" type="ordered locus">STHERM_c06520</name>
</gene>
<dbReference type="InterPro" id="IPR017459">
    <property type="entry name" value="Glycosyl_Trfase_fam3_N_dom"/>
</dbReference>
<dbReference type="PIRSF" id="PIRSF000478">
    <property type="entry name" value="TP_PyNP"/>
    <property type="match status" value="1"/>
</dbReference>
<dbReference type="PROSITE" id="PS00647">
    <property type="entry name" value="THYMID_PHOSPHORYLASE"/>
    <property type="match status" value="1"/>
</dbReference>
<dbReference type="FunFam" id="3.40.1030.10:FF:000003">
    <property type="entry name" value="Pyrimidine-nucleoside phosphorylase"/>
    <property type="match status" value="1"/>
</dbReference>
<dbReference type="Gene3D" id="3.90.1170.30">
    <property type="entry name" value="Pyrimidine nucleoside phosphorylase-like, C-terminal domain"/>
    <property type="match status" value="1"/>
</dbReference>
<evidence type="ECO:0000256" key="2">
    <source>
        <dbReference type="ARBA" id="ARBA00011738"/>
    </source>
</evidence>
<dbReference type="EC" id="2.4.2.4" evidence="3"/>
<dbReference type="InterPro" id="IPR035902">
    <property type="entry name" value="Nuc_phospho_transferase"/>
</dbReference>
<reference key="1">
    <citation type="submission" date="2009-08" db="EMBL/GenBank/DDBJ databases">
        <title>The genome sequence of Spirochaeta thermophila DSM6192.</title>
        <authorList>
            <person name="Angelov A."/>
            <person name="Mientus M."/>
            <person name="Wittenberg S."/>
            <person name="Lehmann R."/>
            <person name="Liesegang H."/>
            <person name="Daniel R."/>
            <person name="Liebl W."/>
        </authorList>
    </citation>
    <scope>NUCLEOTIDE SEQUENCE</scope>
    <source>
        <strain>DSM 6192</strain>
    </source>
</reference>
<dbReference type="GO" id="GO:0009032">
    <property type="term" value="F:thymidine phosphorylase activity"/>
    <property type="evidence" value="ECO:0007669"/>
    <property type="project" value="UniProtKB-EC"/>
</dbReference>
<dbReference type="InterPro" id="IPR017872">
    <property type="entry name" value="Pyrmidine_PPase_CS"/>
</dbReference>
<protein>
    <recommendedName>
        <fullName evidence="3">thymidine phosphorylase</fullName>
        <ecNumber evidence="3">2.4.2.4</ecNumber>
    </recommendedName>
</protein>
<reference evidence="8 9" key="2">
    <citation type="journal article" date="2010" name="J. Bacteriol.">
        <title>Genome sequence of the polysaccharide-degrading, thermophilic anaerobe Spirochaeta thermophila DSM 6192.</title>
        <authorList>
            <person name="Angelov A."/>
            <person name="Liebl S."/>
            <person name="Ballschmiter M."/>
            <person name="Bomeke M."/>
            <person name="Lehmann R."/>
            <person name="Liesegang H."/>
            <person name="Daniel R."/>
            <person name="Liebl W."/>
        </authorList>
    </citation>
    <scope>NUCLEOTIDE SEQUENCE [LARGE SCALE GENOMIC DNA]</scope>
    <source>
        <strain evidence="9">ATCC 49972 / DSM 6192 / RI 19.B1</strain>
    </source>
</reference>
<dbReference type="NCBIfam" id="TIGR02644">
    <property type="entry name" value="Y_phosphoryl"/>
    <property type="match status" value="1"/>
</dbReference>
<feature type="domain" description="Pyrimidine nucleoside phosphorylase C-terminal" evidence="7">
    <location>
        <begin position="372"/>
        <end position="446"/>
    </location>
</feature>
<dbReference type="PANTHER" id="PTHR10515:SF0">
    <property type="entry name" value="THYMIDINE PHOSPHORYLASE"/>
    <property type="match status" value="1"/>
</dbReference>
<dbReference type="eggNOG" id="COG0213">
    <property type="taxonomic scope" value="Bacteria"/>
</dbReference>
<dbReference type="PANTHER" id="PTHR10515">
    <property type="entry name" value="THYMIDINE PHOSPHORYLASE"/>
    <property type="match status" value="1"/>
</dbReference>
<dbReference type="GO" id="GO:0006206">
    <property type="term" value="P:pyrimidine nucleobase metabolic process"/>
    <property type="evidence" value="ECO:0007669"/>
    <property type="project" value="InterPro"/>
</dbReference>
<keyword evidence="5 8" id="KW-0808">Transferase</keyword>
<dbReference type="NCBIfam" id="NF004490">
    <property type="entry name" value="PRK05820.1"/>
    <property type="match status" value="1"/>
</dbReference>
<proteinExistence type="inferred from homology"/>